<evidence type="ECO:0000256" key="4">
    <source>
        <dbReference type="ARBA" id="ARBA00023004"/>
    </source>
</evidence>
<name>A0A179F501_METCM</name>
<dbReference type="Pfam" id="PF00067">
    <property type="entry name" value="p450"/>
    <property type="match status" value="1"/>
</dbReference>
<dbReference type="PANTHER" id="PTHR24304:SF2">
    <property type="entry name" value="24-HYDROXYCHOLESTEROL 7-ALPHA-HYDROXYLASE"/>
    <property type="match status" value="1"/>
</dbReference>
<evidence type="ECO:0000256" key="3">
    <source>
        <dbReference type="ARBA" id="ARBA00022723"/>
    </source>
</evidence>
<dbReference type="GO" id="GO:0020037">
    <property type="term" value="F:heme binding"/>
    <property type="evidence" value="ECO:0007669"/>
    <property type="project" value="InterPro"/>
</dbReference>
<evidence type="ECO:0000313" key="6">
    <source>
        <dbReference type="Proteomes" id="UP000078397"/>
    </source>
</evidence>
<keyword evidence="2" id="KW-0349">Heme</keyword>
<proteinExistence type="inferred from homology"/>
<keyword evidence="3" id="KW-0479">Metal-binding</keyword>
<dbReference type="OrthoDB" id="3366823at2759"/>
<dbReference type="GO" id="GO:0016705">
    <property type="term" value="F:oxidoreductase activity, acting on paired donors, with incorporation or reduction of molecular oxygen"/>
    <property type="evidence" value="ECO:0007669"/>
    <property type="project" value="InterPro"/>
</dbReference>
<dbReference type="SUPFAM" id="SSF48264">
    <property type="entry name" value="Cytochrome P450"/>
    <property type="match status" value="1"/>
</dbReference>
<dbReference type="KEGG" id="pchm:VFPPC_10616"/>
<keyword evidence="4" id="KW-0408">Iron</keyword>
<dbReference type="GeneID" id="28852945"/>
<accession>A0A179F501</accession>
<dbReference type="RefSeq" id="XP_018138099.1">
    <property type="nucleotide sequence ID" value="XM_018288951.1"/>
</dbReference>
<gene>
    <name evidence="5" type="ORF">VFPPC_10616</name>
</gene>
<reference evidence="5 6" key="1">
    <citation type="journal article" date="2016" name="PLoS Pathog.">
        <title>Biosynthesis of antibiotic leucinostatins in bio-control fungus Purpureocillium lilacinum and their inhibition on phytophthora revealed by genome mining.</title>
        <authorList>
            <person name="Wang G."/>
            <person name="Liu Z."/>
            <person name="Lin R."/>
            <person name="Li E."/>
            <person name="Mao Z."/>
            <person name="Ling J."/>
            <person name="Yang Y."/>
            <person name="Yin W.B."/>
            <person name="Xie B."/>
        </authorList>
    </citation>
    <scope>NUCLEOTIDE SEQUENCE [LARGE SCALE GENOMIC DNA]</scope>
    <source>
        <strain evidence="5">170</strain>
    </source>
</reference>
<keyword evidence="6" id="KW-1185">Reference proteome</keyword>
<dbReference type="InterPro" id="IPR001128">
    <property type="entry name" value="Cyt_P450"/>
</dbReference>
<sequence length="450" mass="51067">MSTLFGLPPEDYHIFNTANNSHADSVTPKNDPSRIIMMSQRKDIVFYLQGSNLNWLMQQFTCKFIEILRREPEGPWQMKPDLYQYMTRGIFLAEVDVLYGEGIFKSCPTLCEDFWAFYEAIPVISRNIPTWMSPSSYVAQRKMLNNFRTWQLSCVSESNERKTGVDTTGPDDIWGTHYIRRMYERFRDLGFSEGGIATAMVGFLFLYVQPSLVRNQLIKVESTVANSIPASVWMMLYIFLDKDLRERVEVEISDAFDGGTDLVQTDKLMKAPLLNSICNEVLRLRVGSPFGRTSQSTVELTGGLKVLPGIPIMSVNWLGGLDTKFWNTGRIMPDQFDEHPLEQFWAERFLEYPDDTTSGPLRKDQTQPGETTLAGVSESRVGCARLITNGEALGKQIMLISVAVVLRELHIELQNPAAAATTGSKHRTLPFGSHAFDKAVPFKIRVRDRD</sequence>
<organism evidence="5 6">
    <name type="scientific">Pochonia chlamydosporia 170</name>
    <dbReference type="NCBI Taxonomy" id="1380566"/>
    <lineage>
        <taxon>Eukaryota</taxon>
        <taxon>Fungi</taxon>
        <taxon>Dikarya</taxon>
        <taxon>Ascomycota</taxon>
        <taxon>Pezizomycotina</taxon>
        <taxon>Sordariomycetes</taxon>
        <taxon>Hypocreomycetidae</taxon>
        <taxon>Hypocreales</taxon>
        <taxon>Clavicipitaceae</taxon>
        <taxon>Pochonia</taxon>
    </lineage>
</organism>
<dbReference type="EMBL" id="LSBJ02000009">
    <property type="protein sequence ID" value="OAQ60189.1"/>
    <property type="molecule type" value="Genomic_DNA"/>
</dbReference>
<dbReference type="GO" id="GO:0008395">
    <property type="term" value="F:steroid hydroxylase activity"/>
    <property type="evidence" value="ECO:0007669"/>
    <property type="project" value="TreeGrafter"/>
</dbReference>
<dbReference type="InterPro" id="IPR036396">
    <property type="entry name" value="Cyt_P450_sf"/>
</dbReference>
<dbReference type="STRING" id="1380566.A0A179F501"/>
<comment type="similarity">
    <text evidence="1">Belongs to the cytochrome P450 family.</text>
</comment>
<dbReference type="AlphaFoldDB" id="A0A179F501"/>
<dbReference type="GO" id="GO:0005506">
    <property type="term" value="F:iron ion binding"/>
    <property type="evidence" value="ECO:0007669"/>
    <property type="project" value="InterPro"/>
</dbReference>
<protein>
    <submittedName>
        <fullName evidence="5">Cytochrome p450 domain-containing protein</fullName>
    </submittedName>
</protein>
<evidence type="ECO:0000256" key="1">
    <source>
        <dbReference type="ARBA" id="ARBA00010617"/>
    </source>
</evidence>
<dbReference type="InterPro" id="IPR050529">
    <property type="entry name" value="CYP450_sterol_14alpha_dmase"/>
</dbReference>
<dbReference type="Gene3D" id="1.10.630.10">
    <property type="entry name" value="Cytochrome P450"/>
    <property type="match status" value="1"/>
</dbReference>
<comment type="caution">
    <text evidence="5">The sequence shown here is derived from an EMBL/GenBank/DDBJ whole genome shotgun (WGS) entry which is preliminary data.</text>
</comment>
<evidence type="ECO:0000256" key="2">
    <source>
        <dbReference type="ARBA" id="ARBA00022617"/>
    </source>
</evidence>
<dbReference type="Proteomes" id="UP000078397">
    <property type="component" value="Unassembled WGS sequence"/>
</dbReference>
<dbReference type="PANTHER" id="PTHR24304">
    <property type="entry name" value="CYTOCHROME P450 FAMILY 7"/>
    <property type="match status" value="1"/>
</dbReference>
<evidence type="ECO:0000313" key="5">
    <source>
        <dbReference type="EMBL" id="OAQ60189.1"/>
    </source>
</evidence>